<keyword evidence="2" id="KW-1185">Reference proteome</keyword>
<evidence type="ECO:0000313" key="2">
    <source>
        <dbReference type="Proteomes" id="UP000019364"/>
    </source>
</evidence>
<evidence type="ECO:0008006" key="3">
    <source>
        <dbReference type="Google" id="ProtNLM"/>
    </source>
</evidence>
<name>W7YIC1_9BACL</name>
<gene>
    <name evidence="1" type="ORF">JCM16418_1382</name>
</gene>
<comment type="caution">
    <text evidence="1">The sequence shown here is derived from an EMBL/GenBank/DDBJ whole genome shotgun (WGS) entry which is preliminary data.</text>
</comment>
<evidence type="ECO:0000313" key="1">
    <source>
        <dbReference type="EMBL" id="GAF07368.1"/>
    </source>
</evidence>
<organism evidence="1 2">
    <name type="scientific">Paenibacillus pini JCM 16418</name>
    <dbReference type="NCBI Taxonomy" id="1236976"/>
    <lineage>
        <taxon>Bacteria</taxon>
        <taxon>Bacillati</taxon>
        <taxon>Bacillota</taxon>
        <taxon>Bacilli</taxon>
        <taxon>Bacillales</taxon>
        <taxon>Paenibacillaceae</taxon>
        <taxon>Paenibacillus</taxon>
    </lineage>
</organism>
<accession>W7YIC1</accession>
<dbReference type="EMBL" id="BAVZ01000003">
    <property type="protein sequence ID" value="GAF07368.1"/>
    <property type="molecule type" value="Genomic_DNA"/>
</dbReference>
<dbReference type="Proteomes" id="UP000019364">
    <property type="component" value="Unassembled WGS sequence"/>
</dbReference>
<proteinExistence type="predicted"/>
<sequence length="465" mass="53201">MQEIYATAISIRDQLRSKGRITPDIQELAYKLYLELRKVDSSLHIGRGYTIQNPYTYPRPVKCGEGENQTIRPEPLSNYFSDLVHVNYLVDWILLVLPIIRAVKTGGFLPSDRDDRGYQAFFDCLIDTYAKELQHLPVDDVIASADLQILQSLCASLKSAVAHYLKGQPSIAYNVLAAAINKFDAYLPPDSIAFDISSRAKDLYKVRVSDDLALNKMDMLHLPFEQRGKASTNRYSIPGLPCLYLGSSPLICWEELNRPNKDNMHTSLFVAKDELKFLDFSVPPIIFIEMAQEIFEKVYGPSEENVNQVSELYREMKLYALLWPLIAACSIRVKNRNDPFKPEYIVPQLLLQWVQQSAKYDGICYFSTKINHYNFQNIAHFRNYALPVKSSEDEGYCKEIQNLFHDWTAGVPWPIFELHKSTVPGGGNGKESALIEVVDNIKIYYHQTDFCKLESLLHSVLYPDT</sequence>
<reference evidence="1 2" key="1">
    <citation type="journal article" date="2014" name="Genome Announc.">
        <title>Draft Genome Sequence of Paenibacillus pini JCM 16418T, Isolated from the Rhizosphere of Pine Tree.</title>
        <authorList>
            <person name="Yuki M."/>
            <person name="Oshima K."/>
            <person name="Suda W."/>
            <person name="Oshida Y."/>
            <person name="Kitamura K."/>
            <person name="Iida Y."/>
            <person name="Hattori M."/>
            <person name="Ohkuma M."/>
        </authorList>
    </citation>
    <scope>NUCLEOTIDE SEQUENCE [LARGE SCALE GENOMIC DNA]</scope>
    <source>
        <strain evidence="1 2">JCM 16418</strain>
    </source>
</reference>
<dbReference type="OrthoDB" id="7068172at2"/>
<protein>
    <recommendedName>
        <fullName evidence="3">RES domain-containing protein</fullName>
    </recommendedName>
</protein>
<dbReference type="eggNOG" id="ENOG5032TMW">
    <property type="taxonomic scope" value="Bacteria"/>
</dbReference>
<dbReference type="AlphaFoldDB" id="W7YIC1"/>
<dbReference type="RefSeq" id="WP_036647003.1">
    <property type="nucleotide sequence ID" value="NZ_BAVZ01000003.1"/>
</dbReference>